<evidence type="ECO:0000256" key="1">
    <source>
        <dbReference type="SAM" id="MobiDB-lite"/>
    </source>
</evidence>
<reference evidence="3" key="1">
    <citation type="journal article" date="2010" name="Science">
        <title>Signatures of adaptation to obligate biotrophy in the Hyaloperonospora arabidopsidis genome.</title>
        <authorList>
            <person name="Baxter L."/>
            <person name="Tripathy S."/>
            <person name="Ishaque N."/>
            <person name="Boot N."/>
            <person name="Cabral A."/>
            <person name="Kemen E."/>
            <person name="Thines M."/>
            <person name="Ah-Fong A."/>
            <person name="Anderson R."/>
            <person name="Badejoko W."/>
            <person name="Bittner-Eddy P."/>
            <person name="Boore J.L."/>
            <person name="Chibucos M.C."/>
            <person name="Coates M."/>
            <person name="Dehal P."/>
            <person name="Delehaunty K."/>
            <person name="Dong S."/>
            <person name="Downton P."/>
            <person name="Dumas B."/>
            <person name="Fabro G."/>
            <person name="Fronick C."/>
            <person name="Fuerstenberg S.I."/>
            <person name="Fulton L."/>
            <person name="Gaulin E."/>
            <person name="Govers F."/>
            <person name="Hughes L."/>
            <person name="Humphray S."/>
            <person name="Jiang R.H."/>
            <person name="Judelson H."/>
            <person name="Kamoun S."/>
            <person name="Kyung K."/>
            <person name="Meijer H."/>
            <person name="Minx P."/>
            <person name="Morris P."/>
            <person name="Nelson J."/>
            <person name="Phuntumart V."/>
            <person name="Qutob D."/>
            <person name="Rehmany A."/>
            <person name="Rougon-Cardoso A."/>
            <person name="Ryden P."/>
            <person name="Torto-Alalibo T."/>
            <person name="Studholme D."/>
            <person name="Wang Y."/>
            <person name="Win J."/>
            <person name="Wood J."/>
            <person name="Clifton S.W."/>
            <person name="Rogers J."/>
            <person name="Van den Ackerveken G."/>
            <person name="Jones J.D."/>
            <person name="McDowell J.M."/>
            <person name="Beynon J."/>
            <person name="Tyler B.M."/>
        </authorList>
    </citation>
    <scope>NUCLEOTIDE SEQUENCE [LARGE SCALE GENOMIC DNA]</scope>
    <source>
        <strain evidence="3">Emoy2</strain>
    </source>
</reference>
<sequence>MYTASCGVEVCNDRVPLSTKLRRVECAYAAEREECIVGGCRRTRKASEKVATRRRRMKKKRKMKTRVKKGEAEERGRRRRRDGDARRH</sequence>
<feature type="region of interest" description="Disordered" evidence="1">
    <location>
        <begin position="47"/>
        <end position="88"/>
    </location>
</feature>
<name>M4BCY1_HYAAE</name>
<keyword evidence="3" id="KW-1185">Reference proteome</keyword>
<dbReference type="EnsemblProtists" id="HpaT804147">
    <property type="protein sequence ID" value="HpaP804147"/>
    <property type="gene ID" value="HpaG804147"/>
</dbReference>
<feature type="compositionally biased region" description="Basic and acidic residues" evidence="1">
    <location>
        <begin position="68"/>
        <end position="88"/>
    </location>
</feature>
<evidence type="ECO:0000313" key="2">
    <source>
        <dbReference type="EnsemblProtists" id="HpaP804147"/>
    </source>
</evidence>
<proteinExistence type="predicted"/>
<organism evidence="2 3">
    <name type="scientific">Hyaloperonospora arabidopsidis (strain Emoy2)</name>
    <name type="common">Downy mildew agent</name>
    <name type="synonym">Peronospora arabidopsidis</name>
    <dbReference type="NCBI Taxonomy" id="559515"/>
    <lineage>
        <taxon>Eukaryota</taxon>
        <taxon>Sar</taxon>
        <taxon>Stramenopiles</taxon>
        <taxon>Oomycota</taxon>
        <taxon>Peronosporomycetes</taxon>
        <taxon>Peronosporales</taxon>
        <taxon>Peronosporaceae</taxon>
        <taxon>Hyaloperonospora</taxon>
    </lineage>
</organism>
<evidence type="ECO:0000313" key="3">
    <source>
        <dbReference type="Proteomes" id="UP000011713"/>
    </source>
</evidence>
<dbReference type="EMBL" id="JH598146">
    <property type="status" value="NOT_ANNOTATED_CDS"/>
    <property type="molecule type" value="Genomic_DNA"/>
</dbReference>
<dbReference type="InParanoid" id="M4BCY1"/>
<protein>
    <submittedName>
        <fullName evidence="2">Uncharacterized protein</fullName>
    </submittedName>
</protein>
<dbReference type="Proteomes" id="UP000011713">
    <property type="component" value="Unassembled WGS sequence"/>
</dbReference>
<dbReference type="VEuPathDB" id="FungiDB:HpaG804147"/>
<reference evidence="2" key="2">
    <citation type="submission" date="2015-06" db="UniProtKB">
        <authorList>
            <consortium name="EnsemblProtists"/>
        </authorList>
    </citation>
    <scope>IDENTIFICATION</scope>
    <source>
        <strain evidence="2">Emoy2</strain>
    </source>
</reference>
<feature type="compositionally biased region" description="Basic residues" evidence="1">
    <location>
        <begin position="52"/>
        <end position="67"/>
    </location>
</feature>
<dbReference type="AlphaFoldDB" id="M4BCY1"/>
<dbReference type="HOGENOM" id="CLU_2473746_0_0_1"/>
<accession>M4BCY1</accession>